<dbReference type="Gene3D" id="3.40.50.300">
    <property type="entry name" value="P-loop containing nucleotide triphosphate hydrolases"/>
    <property type="match status" value="1"/>
</dbReference>
<organism evidence="2 3">
    <name type="scientific">Syncephalis pseudoplumigaleata</name>
    <dbReference type="NCBI Taxonomy" id="1712513"/>
    <lineage>
        <taxon>Eukaryota</taxon>
        <taxon>Fungi</taxon>
        <taxon>Fungi incertae sedis</taxon>
        <taxon>Zoopagomycota</taxon>
        <taxon>Zoopagomycotina</taxon>
        <taxon>Zoopagomycetes</taxon>
        <taxon>Zoopagales</taxon>
        <taxon>Piptocephalidaceae</taxon>
        <taxon>Syncephalis</taxon>
    </lineage>
</organism>
<gene>
    <name evidence="2" type="ORF">SYNPS1DRAFT_27457</name>
</gene>
<reference evidence="3" key="1">
    <citation type="journal article" date="2018" name="Nat. Microbiol.">
        <title>Leveraging single-cell genomics to expand the fungal tree of life.</title>
        <authorList>
            <person name="Ahrendt S.R."/>
            <person name="Quandt C.A."/>
            <person name="Ciobanu D."/>
            <person name="Clum A."/>
            <person name="Salamov A."/>
            <person name="Andreopoulos B."/>
            <person name="Cheng J.F."/>
            <person name="Woyke T."/>
            <person name="Pelin A."/>
            <person name="Henrissat B."/>
            <person name="Reynolds N.K."/>
            <person name="Benny G.L."/>
            <person name="Smith M.E."/>
            <person name="James T.Y."/>
            <person name="Grigoriev I.V."/>
        </authorList>
    </citation>
    <scope>NUCLEOTIDE SEQUENCE [LARGE SCALE GENOMIC DNA]</scope>
    <source>
        <strain evidence="3">Benny S71-1</strain>
    </source>
</reference>
<dbReference type="OrthoDB" id="1476984at2759"/>
<dbReference type="SUPFAM" id="SSF52540">
    <property type="entry name" value="P-loop containing nucleoside triphosphate hydrolases"/>
    <property type="match status" value="1"/>
</dbReference>
<keyword evidence="3" id="KW-1185">Reference proteome</keyword>
<dbReference type="PANTHER" id="PTHR23408:SF3">
    <property type="entry name" value="METHYLMALONIC ACIDURIA TYPE A PROTEIN, MITOCHONDRIAL"/>
    <property type="match status" value="1"/>
</dbReference>
<dbReference type="CDD" id="cd03114">
    <property type="entry name" value="MMAA-like"/>
    <property type="match status" value="1"/>
</dbReference>
<proteinExistence type="inferred from homology"/>
<dbReference type="InterPro" id="IPR027417">
    <property type="entry name" value="P-loop_NTPase"/>
</dbReference>
<dbReference type="InterPro" id="IPR005129">
    <property type="entry name" value="GTPase_ArgK"/>
</dbReference>
<dbReference type="Pfam" id="PF03308">
    <property type="entry name" value="MeaB"/>
    <property type="match status" value="2"/>
</dbReference>
<protein>
    <submittedName>
        <fullName evidence="2">P-loop containing nucleoside triphosphate hydrolase protein</fullName>
    </submittedName>
</protein>
<dbReference type="EMBL" id="KZ989317">
    <property type="protein sequence ID" value="RKP26864.1"/>
    <property type="molecule type" value="Genomic_DNA"/>
</dbReference>
<name>A0A4P9Z2X4_9FUNG</name>
<dbReference type="NCBIfam" id="TIGR00750">
    <property type="entry name" value="lao"/>
    <property type="match status" value="1"/>
</dbReference>
<evidence type="ECO:0000313" key="3">
    <source>
        <dbReference type="Proteomes" id="UP000278143"/>
    </source>
</evidence>
<dbReference type="AlphaFoldDB" id="A0A4P9Z2X4"/>
<accession>A0A4P9Z2X4</accession>
<dbReference type="GO" id="GO:0005525">
    <property type="term" value="F:GTP binding"/>
    <property type="evidence" value="ECO:0007669"/>
    <property type="project" value="InterPro"/>
</dbReference>
<dbReference type="Proteomes" id="UP000278143">
    <property type="component" value="Unassembled WGS sequence"/>
</dbReference>
<evidence type="ECO:0000256" key="1">
    <source>
        <dbReference type="ARBA" id="ARBA00009625"/>
    </source>
</evidence>
<comment type="similarity">
    <text evidence="1">Belongs to the SIMIBI class G3E GTPase family. ArgK/MeaB subfamily.</text>
</comment>
<sequence>MHLARRRTGQLAAQLIARHYATQQASSPPPRQSLSPATVALRDRLIHGERYALSQAITLVESSRHDHRIEASRLLSSILSETHSDSRTFRIGLSGPPGVGKSTFIEQFGKLLLDEGHRVSVLAIDPSSSRTGGSILGDKTRMPMLSRDERAYIRPSPTRGSLGGVARNTAEAMMLCEAAGFDICLVETVGVGQSETTVAEMVDMHGKGSVYLCRQAVSIGVDGAHRSMCLSMVGGLGGDELQGMKKGVVELADMIVVTKADGGLLPAARIAQQEYTSALKFVQPRFPEWRPQVIRASSKHVDDIKQVWRKMSDYRETIIVCSFGLMSACTDTGRLDEIRSMQRIRWMWNQVSAHLLQRLREDGMVRRRAQSFEPLVASGKMAWGDAAEQLIQTFLSQKTL</sequence>
<dbReference type="GO" id="GO:0005737">
    <property type="term" value="C:cytoplasm"/>
    <property type="evidence" value="ECO:0007669"/>
    <property type="project" value="TreeGrafter"/>
</dbReference>
<dbReference type="Gene3D" id="1.20.5.170">
    <property type="match status" value="1"/>
</dbReference>
<keyword evidence="2" id="KW-0378">Hydrolase</keyword>
<evidence type="ECO:0000313" key="2">
    <source>
        <dbReference type="EMBL" id="RKP26864.1"/>
    </source>
</evidence>
<dbReference type="GO" id="GO:0003924">
    <property type="term" value="F:GTPase activity"/>
    <property type="evidence" value="ECO:0007669"/>
    <property type="project" value="InterPro"/>
</dbReference>
<dbReference type="PANTHER" id="PTHR23408">
    <property type="entry name" value="METHYLMALONYL-COA MUTASE"/>
    <property type="match status" value="1"/>
</dbReference>
<dbReference type="Gene3D" id="1.10.287.130">
    <property type="match status" value="1"/>
</dbReference>